<evidence type="ECO:0000313" key="3">
    <source>
        <dbReference type="Proteomes" id="UP001078443"/>
    </source>
</evidence>
<evidence type="ECO:0000256" key="1">
    <source>
        <dbReference type="SAM" id="SignalP"/>
    </source>
</evidence>
<name>A0ABT4D2H0_9CLOT</name>
<proteinExistence type="predicted"/>
<comment type="caution">
    <text evidence="2">The sequence shown here is derived from an EMBL/GenBank/DDBJ whole genome shotgun (WGS) entry which is preliminary data.</text>
</comment>
<gene>
    <name evidence="2" type="ORF">OW763_14030</name>
</gene>
<keyword evidence="3" id="KW-1185">Reference proteome</keyword>
<evidence type="ECO:0008006" key="4">
    <source>
        <dbReference type="Google" id="ProtNLM"/>
    </source>
</evidence>
<dbReference type="EMBL" id="JAPQER010000007">
    <property type="protein sequence ID" value="MCY6485448.1"/>
    <property type="molecule type" value="Genomic_DNA"/>
</dbReference>
<sequence>MINLKILRNTLIATLSIFMIGCSSPNKASNNIGDSKDHKIYGTRKIEVKEGFTNEKDLKQSAFNSVDEINSKDYEKYEIYYFFNSDLNNLYNKDNKSFIAKYLCDEGYCSFYKDDKGNWTLSEYKLKNLTFENQEELDVFIAANKVIKNTLESEKINNLSELSTQNKNYVLERVWERQGNDVNSMTDKDRDDLKLKLSSFFSGF</sequence>
<reference evidence="2" key="1">
    <citation type="submission" date="2022-12" db="EMBL/GenBank/DDBJ databases">
        <authorList>
            <person name="Wang J."/>
        </authorList>
    </citation>
    <scope>NUCLEOTIDE SEQUENCE</scope>
    <source>
        <strain evidence="2">HY-45-18</strain>
    </source>
</reference>
<protein>
    <recommendedName>
        <fullName evidence="4">Lipoprotein</fullName>
    </recommendedName>
</protein>
<dbReference type="Proteomes" id="UP001078443">
    <property type="component" value="Unassembled WGS sequence"/>
</dbReference>
<feature type="signal peptide" evidence="1">
    <location>
        <begin position="1"/>
        <end position="28"/>
    </location>
</feature>
<dbReference type="PROSITE" id="PS51257">
    <property type="entry name" value="PROKAR_LIPOPROTEIN"/>
    <property type="match status" value="1"/>
</dbReference>
<feature type="chain" id="PRO_5047412093" description="Lipoprotein" evidence="1">
    <location>
        <begin position="29"/>
        <end position="204"/>
    </location>
</feature>
<organism evidence="2 3">
    <name type="scientific">Clostridium aestuarii</name>
    <dbReference type="NCBI Taxonomy" id="338193"/>
    <lineage>
        <taxon>Bacteria</taxon>
        <taxon>Bacillati</taxon>
        <taxon>Bacillota</taxon>
        <taxon>Clostridia</taxon>
        <taxon>Eubacteriales</taxon>
        <taxon>Clostridiaceae</taxon>
        <taxon>Clostridium</taxon>
    </lineage>
</organism>
<dbReference type="RefSeq" id="WP_268041782.1">
    <property type="nucleotide sequence ID" value="NZ_JAPQER010000007.1"/>
</dbReference>
<keyword evidence="1" id="KW-0732">Signal</keyword>
<accession>A0ABT4D2H0</accession>
<evidence type="ECO:0000313" key="2">
    <source>
        <dbReference type="EMBL" id="MCY6485448.1"/>
    </source>
</evidence>